<dbReference type="EMBL" id="CP012117">
    <property type="protein sequence ID" value="ANP28426.1"/>
    <property type="molecule type" value="Genomic_DNA"/>
</dbReference>
<dbReference type="KEGG" id="dva:DAD186_18760"/>
<dbReference type="Proteomes" id="UP000092596">
    <property type="component" value="Chromosome"/>
</dbReference>
<name>A0A1B0ZKF3_9MICO</name>
<evidence type="ECO:0000313" key="2">
    <source>
        <dbReference type="EMBL" id="ANP28426.1"/>
    </source>
</evidence>
<evidence type="ECO:0000256" key="1">
    <source>
        <dbReference type="SAM" id="MobiDB-lite"/>
    </source>
</evidence>
<gene>
    <name evidence="2" type="ORF">DAD186_18760</name>
</gene>
<dbReference type="AlphaFoldDB" id="A0A1B0ZKF3"/>
<protein>
    <submittedName>
        <fullName evidence="2">Uncharacterized protein</fullName>
    </submittedName>
</protein>
<evidence type="ECO:0000313" key="3">
    <source>
        <dbReference type="Proteomes" id="UP000092596"/>
    </source>
</evidence>
<feature type="compositionally biased region" description="Low complexity" evidence="1">
    <location>
        <begin position="11"/>
        <end position="20"/>
    </location>
</feature>
<feature type="region of interest" description="Disordered" evidence="1">
    <location>
        <begin position="1"/>
        <end position="21"/>
    </location>
</feature>
<proteinExistence type="predicted"/>
<accession>A0A1B0ZKF3</accession>
<organism evidence="2 3">
    <name type="scientific">Dermabacter vaginalis</name>
    <dbReference type="NCBI Taxonomy" id="1630135"/>
    <lineage>
        <taxon>Bacteria</taxon>
        <taxon>Bacillati</taxon>
        <taxon>Actinomycetota</taxon>
        <taxon>Actinomycetes</taxon>
        <taxon>Micrococcales</taxon>
        <taxon>Dermabacteraceae</taxon>
        <taxon>Dermabacter</taxon>
    </lineage>
</organism>
<dbReference type="STRING" id="1630135.DAD186_18760"/>
<sequence length="56" mass="5904">MWGRESGQKGGALSSASRGRSGIKRALGGVVSAFDESAPVQTWTTRTWVSNHSLAL</sequence>
<reference evidence="2 3" key="1">
    <citation type="submission" date="2015-06" db="EMBL/GenBank/DDBJ databases">
        <title>Investigation of pathophysiology for high-risk pregnancy and development of treatment modality based on it.</title>
        <authorList>
            <person name="Kim B.-C."/>
            <person name="Lim S."/>
        </authorList>
    </citation>
    <scope>NUCLEOTIDE SEQUENCE [LARGE SCALE GENOMIC DNA]</scope>
    <source>
        <strain evidence="2 3">AD1-86</strain>
    </source>
</reference>